<dbReference type="Proteomes" id="UP000672032">
    <property type="component" value="Chromosome 6"/>
</dbReference>
<feature type="compositionally biased region" description="Basic and acidic residues" evidence="7">
    <location>
        <begin position="204"/>
        <end position="222"/>
    </location>
</feature>
<dbReference type="GO" id="GO:0044773">
    <property type="term" value="P:mitotic DNA damage checkpoint signaling"/>
    <property type="evidence" value="ECO:0007669"/>
    <property type="project" value="TreeGrafter"/>
</dbReference>
<keyword evidence="9" id="KW-1185">Reference proteome</keyword>
<feature type="compositionally biased region" description="Acidic residues" evidence="7">
    <location>
        <begin position="284"/>
        <end position="301"/>
    </location>
</feature>
<evidence type="ECO:0000256" key="2">
    <source>
        <dbReference type="ARBA" id="ARBA00022723"/>
    </source>
</evidence>
<dbReference type="InterPro" id="IPR040050">
    <property type="entry name" value="ZNF830-like"/>
</dbReference>
<reference evidence="8" key="1">
    <citation type="submission" date="2020-10" db="EMBL/GenBank/DDBJ databases">
        <title>Genome Sequence of Monilinia vaccinii-corymbosi Sheds Light on Mummy Berry Disease Infection of Blueberry and Mating Type.</title>
        <authorList>
            <person name="Yow A.G."/>
            <person name="Zhang Y."/>
            <person name="Bansal K."/>
            <person name="Eacker S.M."/>
            <person name="Sullivan S."/>
            <person name="Liachko I."/>
            <person name="Cubeta M.A."/>
            <person name="Rollins J.A."/>
            <person name="Ashrafi H."/>
        </authorList>
    </citation>
    <scope>NUCLEOTIDE SEQUENCE</scope>
    <source>
        <strain evidence="8">RL-1</strain>
    </source>
</reference>
<feature type="region of interest" description="Disordered" evidence="7">
    <location>
        <begin position="204"/>
        <end position="232"/>
    </location>
</feature>
<accession>A0A8A3PMS7</accession>
<keyword evidence="6" id="KW-0539">Nucleus</keyword>
<feature type="compositionally biased region" description="Acidic residues" evidence="7">
    <location>
        <begin position="89"/>
        <end position="98"/>
    </location>
</feature>
<sequence>MADVRSLLKNERAARRIQHKHAAYSTAGSLMCLVCHLQIKSESLWEGHLRSPGHAMRLSKQQETERERNATANTNGREGNDRKRKADDGDGDDDDDEEGVGHVRTKKRSKATPSALEGFFVSASGTPKERSESPSKSVIPHDMQIPSRPATPAKSTKSPPPAKQTTVDEDEWAAFEADIAAADVPAEVGSEAVIFAPAMTAAEVDARSAEEEKRQRKERLEAELEGDKEDAHRKLQEEFEEMEGLEQRVKRLREKREALRSKEKEAGATSIVATPTEISAADVTLEDEDNEGDDDDDGDDWDGFRLR</sequence>
<protein>
    <recommendedName>
        <fullName evidence="10">Coiled-coil domain-containing protein 16</fullName>
    </recommendedName>
</protein>
<feature type="compositionally biased region" description="Basic and acidic residues" evidence="7">
    <location>
        <begin position="60"/>
        <end position="69"/>
    </location>
</feature>
<evidence type="ECO:0000313" key="8">
    <source>
        <dbReference type="EMBL" id="QSZ36191.1"/>
    </source>
</evidence>
<evidence type="ECO:0000256" key="5">
    <source>
        <dbReference type="ARBA" id="ARBA00023054"/>
    </source>
</evidence>
<name>A0A8A3PMS7_9HELO</name>
<dbReference type="PANTHER" id="PTHR13278">
    <property type="entry name" value="ZINC FINGER PROTEIN 830"/>
    <property type="match status" value="1"/>
</dbReference>
<evidence type="ECO:0008006" key="10">
    <source>
        <dbReference type="Google" id="ProtNLM"/>
    </source>
</evidence>
<dbReference type="GO" id="GO:0005681">
    <property type="term" value="C:spliceosomal complex"/>
    <property type="evidence" value="ECO:0007669"/>
    <property type="project" value="InterPro"/>
</dbReference>
<feature type="compositionally biased region" description="Basic and acidic residues" evidence="7">
    <location>
        <begin position="256"/>
        <end position="266"/>
    </location>
</feature>
<comment type="subcellular location">
    <subcellularLocation>
        <location evidence="1">Nucleus</location>
    </subcellularLocation>
</comment>
<dbReference type="OrthoDB" id="77607at2759"/>
<evidence type="ECO:0000256" key="6">
    <source>
        <dbReference type="ARBA" id="ARBA00023242"/>
    </source>
</evidence>
<proteinExistence type="predicted"/>
<keyword evidence="4" id="KW-0862">Zinc</keyword>
<gene>
    <name evidence="8" type="ORF">DSL72_007316</name>
</gene>
<feature type="compositionally biased region" description="Basic and acidic residues" evidence="7">
    <location>
        <begin position="78"/>
        <end position="88"/>
    </location>
</feature>
<dbReference type="PANTHER" id="PTHR13278:SF0">
    <property type="entry name" value="ZINC FINGER PROTEIN 830"/>
    <property type="match status" value="1"/>
</dbReference>
<dbReference type="InterPro" id="IPR036236">
    <property type="entry name" value="Znf_C2H2_sf"/>
</dbReference>
<feature type="region of interest" description="Disordered" evidence="7">
    <location>
        <begin position="54"/>
        <end position="168"/>
    </location>
</feature>
<organism evidence="8 9">
    <name type="scientific">Monilinia vaccinii-corymbosi</name>
    <dbReference type="NCBI Taxonomy" id="61207"/>
    <lineage>
        <taxon>Eukaryota</taxon>
        <taxon>Fungi</taxon>
        <taxon>Dikarya</taxon>
        <taxon>Ascomycota</taxon>
        <taxon>Pezizomycotina</taxon>
        <taxon>Leotiomycetes</taxon>
        <taxon>Helotiales</taxon>
        <taxon>Sclerotiniaceae</taxon>
        <taxon>Monilinia</taxon>
    </lineage>
</organism>
<dbReference type="EMBL" id="CP063410">
    <property type="protein sequence ID" value="QSZ36191.1"/>
    <property type="molecule type" value="Genomic_DNA"/>
</dbReference>
<keyword evidence="5" id="KW-0175">Coiled coil</keyword>
<evidence type="ECO:0000256" key="1">
    <source>
        <dbReference type="ARBA" id="ARBA00004123"/>
    </source>
</evidence>
<dbReference type="SUPFAM" id="SSF57667">
    <property type="entry name" value="beta-beta-alpha zinc fingers"/>
    <property type="match status" value="1"/>
</dbReference>
<dbReference type="GO" id="GO:0033260">
    <property type="term" value="P:nuclear DNA replication"/>
    <property type="evidence" value="ECO:0007669"/>
    <property type="project" value="TreeGrafter"/>
</dbReference>
<evidence type="ECO:0000256" key="3">
    <source>
        <dbReference type="ARBA" id="ARBA00022771"/>
    </source>
</evidence>
<keyword evidence="2" id="KW-0479">Metal-binding</keyword>
<evidence type="ECO:0000313" key="9">
    <source>
        <dbReference type="Proteomes" id="UP000672032"/>
    </source>
</evidence>
<dbReference type="GO" id="GO:0033314">
    <property type="term" value="P:mitotic DNA replication checkpoint signaling"/>
    <property type="evidence" value="ECO:0007669"/>
    <property type="project" value="TreeGrafter"/>
</dbReference>
<evidence type="ECO:0000256" key="7">
    <source>
        <dbReference type="SAM" id="MobiDB-lite"/>
    </source>
</evidence>
<dbReference type="AlphaFoldDB" id="A0A8A3PMS7"/>
<keyword evidence="3" id="KW-0863">Zinc-finger</keyword>
<dbReference type="GO" id="GO:0008270">
    <property type="term" value="F:zinc ion binding"/>
    <property type="evidence" value="ECO:0007669"/>
    <property type="project" value="UniProtKB-KW"/>
</dbReference>
<evidence type="ECO:0000256" key="4">
    <source>
        <dbReference type="ARBA" id="ARBA00022833"/>
    </source>
</evidence>
<dbReference type="GO" id="GO:0003676">
    <property type="term" value="F:nucleic acid binding"/>
    <property type="evidence" value="ECO:0007669"/>
    <property type="project" value="InterPro"/>
</dbReference>
<feature type="region of interest" description="Disordered" evidence="7">
    <location>
        <begin position="256"/>
        <end position="307"/>
    </location>
</feature>